<organism evidence="1 2">
    <name type="scientific">Rhododendron molle</name>
    <name type="common">Chinese azalea</name>
    <name type="synonym">Azalea mollis</name>
    <dbReference type="NCBI Taxonomy" id="49168"/>
    <lineage>
        <taxon>Eukaryota</taxon>
        <taxon>Viridiplantae</taxon>
        <taxon>Streptophyta</taxon>
        <taxon>Embryophyta</taxon>
        <taxon>Tracheophyta</taxon>
        <taxon>Spermatophyta</taxon>
        <taxon>Magnoliopsida</taxon>
        <taxon>eudicotyledons</taxon>
        <taxon>Gunneridae</taxon>
        <taxon>Pentapetalae</taxon>
        <taxon>asterids</taxon>
        <taxon>Ericales</taxon>
        <taxon>Ericaceae</taxon>
        <taxon>Ericoideae</taxon>
        <taxon>Rhodoreae</taxon>
        <taxon>Rhododendron</taxon>
    </lineage>
</organism>
<proteinExistence type="predicted"/>
<evidence type="ECO:0000313" key="2">
    <source>
        <dbReference type="Proteomes" id="UP001062846"/>
    </source>
</evidence>
<evidence type="ECO:0000313" key="1">
    <source>
        <dbReference type="EMBL" id="KAI8569474.1"/>
    </source>
</evidence>
<sequence length="125" mass="14120">MVWSVRDDGGPPPLYDHCLAHFTIKMHHGGRLEGSNYVDGSFGFIDYCDEDEIGIIELSNMAIDLGITYSNDYYLRSNGYFTLIKSDVDALRMCQLVGSRRVVDVYAVCNIVDVLLTQCSRVGRW</sequence>
<gene>
    <name evidence="1" type="ORF">RHMOL_Rhmol02G0282000</name>
</gene>
<comment type="caution">
    <text evidence="1">The sequence shown here is derived from an EMBL/GenBank/DDBJ whole genome shotgun (WGS) entry which is preliminary data.</text>
</comment>
<reference evidence="1" key="1">
    <citation type="submission" date="2022-02" db="EMBL/GenBank/DDBJ databases">
        <title>Plant Genome Project.</title>
        <authorList>
            <person name="Zhang R.-G."/>
        </authorList>
    </citation>
    <scope>NUCLEOTIDE SEQUENCE</scope>
    <source>
        <strain evidence="1">AT1</strain>
    </source>
</reference>
<dbReference type="Proteomes" id="UP001062846">
    <property type="component" value="Chromosome 2"/>
</dbReference>
<dbReference type="EMBL" id="CM046389">
    <property type="protein sequence ID" value="KAI8569474.1"/>
    <property type="molecule type" value="Genomic_DNA"/>
</dbReference>
<keyword evidence="2" id="KW-1185">Reference proteome</keyword>
<accession>A0ACC0PWE7</accession>
<name>A0ACC0PWE7_RHOML</name>
<protein>
    <submittedName>
        <fullName evidence="1">Uncharacterized protein</fullName>
    </submittedName>
</protein>